<dbReference type="RefSeq" id="WP_338393995.1">
    <property type="nucleotide sequence ID" value="NZ_AP025314.1"/>
</dbReference>
<dbReference type="AlphaFoldDB" id="A0AAU9C9P4"/>
<dbReference type="EMBL" id="AP025314">
    <property type="protein sequence ID" value="BDD08759.1"/>
    <property type="molecule type" value="Genomic_DNA"/>
</dbReference>
<organism evidence="1 2">
    <name type="scientific">Fulvitalea axinellae</name>
    <dbReference type="NCBI Taxonomy" id="1182444"/>
    <lineage>
        <taxon>Bacteria</taxon>
        <taxon>Pseudomonadati</taxon>
        <taxon>Bacteroidota</taxon>
        <taxon>Cytophagia</taxon>
        <taxon>Cytophagales</taxon>
        <taxon>Persicobacteraceae</taxon>
        <taxon>Fulvitalea</taxon>
    </lineage>
</organism>
<protein>
    <submittedName>
        <fullName evidence="1">Uncharacterized protein</fullName>
    </submittedName>
</protein>
<evidence type="ECO:0000313" key="1">
    <source>
        <dbReference type="EMBL" id="BDD08759.1"/>
    </source>
</evidence>
<reference evidence="1 2" key="1">
    <citation type="submission" date="2021-12" db="EMBL/GenBank/DDBJ databases">
        <title>Genome sequencing of bacteria with rrn-lacking chromosome and rrn-plasmid.</title>
        <authorList>
            <person name="Anda M."/>
            <person name="Iwasaki W."/>
        </authorList>
    </citation>
    <scope>NUCLEOTIDE SEQUENCE [LARGE SCALE GENOMIC DNA]</scope>
    <source>
        <strain evidence="1 2">DSM 100852</strain>
    </source>
</reference>
<dbReference type="Pfam" id="PF21850">
    <property type="entry name" value="DUF6909"/>
    <property type="match status" value="2"/>
</dbReference>
<dbReference type="InterPro" id="IPR054204">
    <property type="entry name" value="DUF6909"/>
</dbReference>
<name>A0AAU9C9P4_9BACT</name>
<dbReference type="KEGG" id="fax:FUAX_11910"/>
<keyword evidence="2" id="KW-1185">Reference proteome</keyword>
<gene>
    <name evidence="1" type="ORF">FUAX_11910</name>
</gene>
<proteinExistence type="predicted"/>
<sequence>MERTKAQESRAAIERLYITMRHLFNRGYYKPSGESGKAIINALLTLSPEIYGSMAEAEKVELEGLVYAIDRLPKGIEECRFITLTSDEGLRNASFEVITPSKRRRNCFRIDEEQMFIEVTRGRSEIYDILAHLTFLFVEARKIKEKALDAKGEKTREWLKIEEIVKGGKPEDELHDKEIAFTYLGTVLARTYDEVEKAYARFQESTGQNSGLFHVIYWLGKLAIEEESLGRDRKINFSPSLRERIGHHIYGERWAANIKSSLISHKLFDRPLHIISANLHSVMNSLYAVGALGKKYKDIPLEEIAVTLSKRENGHLREKVEDYAKRHGLVTLSDPFGTNIGVQIIDTSKLNLAQLPKELSFDKEYLQQESPVIFVMDYAFGEQAFETMDELLKPHRTDTATLHLNARSIAVMGKAGILTGNKGDIMLPTAHIFEGTSDNYPFNNDLDPEDFKGRGLEVMEGTMLTVLGTSLQNKDVLRYFRNSSWNTVGLEMEGAHYQKAIQAAAKIRHSISPDVALRYAYYASDNPLMTGHSLASGSLGVIGVRPTYLITVNFLNKILNQ</sequence>
<dbReference type="Proteomes" id="UP001348817">
    <property type="component" value="Chromosome"/>
</dbReference>
<accession>A0AAU9C9P4</accession>
<evidence type="ECO:0000313" key="2">
    <source>
        <dbReference type="Proteomes" id="UP001348817"/>
    </source>
</evidence>